<keyword evidence="7 10" id="KW-0255">Endonuclease</keyword>
<feature type="binding site" evidence="7">
    <location>
        <position position="153"/>
    </location>
    <ligand>
        <name>Zn(2+)</name>
        <dbReference type="ChEBI" id="CHEBI:29105"/>
        <label>1</label>
    </ligand>
</feature>
<feature type="binding site" evidence="7">
    <location>
        <position position="235"/>
    </location>
    <ligand>
        <name>Zn(2+)</name>
        <dbReference type="ChEBI" id="CHEBI:29105"/>
        <label>3</label>
    </ligand>
</feature>
<feature type="binding site" evidence="7">
    <location>
        <position position="267"/>
    </location>
    <ligand>
        <name>Zn(2+)</name>
        <dbReference type="ChEBI" id="CHEBI:29105"/>
        <label>2</label>
    </ligand>
</feature>
<dbReference type="eggNOG" id="arCOG01894">
    <property type="taxonomic scope" value="Archaea"/>
</dbReference>
<feature type="region of interest" description="Disordered" evidence="8">
    <location>
        <begin position="1"/>
        <end position="25"/>
    </location>
</feature>
<dbReference type="EMBL" id="ALJD01000003">
    <property type="protein sequence ID" value="EJN60892.1"/>
    <property type="molecule type" value="Genomic_DNA"/>
</dbReference>
<dbReference type="GO" id="GO:0003677">
    <property type="term" value="F:DNA binding"/>
    <property type="evidence" value="ECO:0007669"/>
    <property type="project" value="InterPro"/>
</dbReference>
<keyword evidence="7" id="KW-0540">Nuclease</keyword>
<comment type="function">
    <text evidence="7">Endonuclease IV plays a role in DNA repair. It cleaves phosphodiester bonds at apurinic or apyrimidinic (AP) sites, generating a 3'-hydroxyl group and a 5'-terminal sugar phosphate.</text>
</comment>
<dbReference type="InterPro" id="IPR001719">
    <property type="entry name" value="AP_endonuc_2"/>
</dbReference>
<dbReference type="InterPro" id="IPR018246">
    <property type="entry name" value="AP_endonuc_F2_Zn_BS"/>
</dbReference>
<dbReference type="InterPro" id="IPR013022">
    <property type="entry name" value="Xyl_isomerase-like_TIM-brl"/>
</dbReference>
<keyword evidence="4 7" id="KW-0378">Hydrolase</keyword>
<reference evidence="10 11" key="1">
    <citation type="journal article" date="2012" name="J. Bacteriol.">
        <title>Draft Genome Sequence of the Extremely Halophilic Archaeon Halogranum salarium B-1T.</title>
        <authorList>
            <person name="Kim K.K."/>
            <person name="Lee K.C."/>
            <person name="Lee J.S."/>
        </authorList>
    </citation>
    <scope>NUCLEOTIDE SEQUENCE [LARGE SCALE GENOMIC DNA]</scope>
    <source>
        <strain evidence="10 11">B-1</strain>
    </source>
</reference>
<keyword evidence="2 7" id="KW-0479">Metal-binding</keyword>
<dbReference type="GO" id="GO:0003906">
    <property type="term" value="F:DNA-(apurinic or apyrimidinic site) endonuclease activity"/>
    <property type="evidence" value="ECO:0007669"/>
    <property type="project" value="TreeGrafter"/>
</dbReference>
<accession>J3EZB3</accession>
<dbReference type="GO" id="GO:0008081">
    <property type="term" value="F:phosphoric diester hydrolase activity"/>
    <property type="evidence" value="ECO:0007669"/>
    <property type="project" value="TreeGrafter"/>
</dbReference>
<protein>
    <recommendedName>
        <fullName evidence="7">Probable endonuclease 4</fullName>
        <ecNumber evidence="7">3.1.21.2</ecNumber>
    </recommendedName>
    <alternativeName>
        <fullName evidence="7">Endodeoxyribonuclease IV</fullName>
    </alternativeName>
    <alternativeName>
        <fullName evidence="7">Endonuclease IV</fullName>
    </alternativeName>
</protein>
<dbReference type="Pfam" id="PF01261">
    <property type="entry name" value="AP_endonuc_2"/>
    <property type="match status" value="1"/>
</dbReference>
<feature type="binding site" evidence="7">
    <location>
        <position position="222"/>
    </location>
    <ligand>
        <name>Zn(2+)</name>
        <dbReference type="ChEBI" id="CHEBI:29105"/>
        <label>2</label>
    </ligand>
</feature>
<evidence type="ECO:0000313" key="10">
    <source>
        <dbReference type="EMBL" id="EJN60892.1"/>
    </source>
</evidence>
<dbReference type="Gene3D" id="3.20.20.150">
    <property type="entry name" value="Divalent-metal-dependent TIM barrel enzymes"/>
    <property type="match status" value="1"/>
</dbReference>
<feature type="binding site" evidence="7">
    <location>
        <position position="237"/>
    </location>
    <ligand>
        <name>Zn(2+)</name>
        <dbReference type="ChEBI" id="CHEBI:29105"/>
        <label>3</label>
    </ligand>
</feature>
<sequence length="289" mass="31139">MHVGAHVSISSSKVSSDDETPPHGNIANAVHRQVAFGGDCGQIFTTSPQVWRDPEISDEDAELFKRETEEKLDGPWVIHASYLVNLCTPKDGLREKSIASMQTEVDTAARLGIPYVNVHLGAHTGAGVEGGLENAASALDELDVPDGVTILIESDAGSGTKLGGDFEHLATVLEASEQDLDICLDTAHAFAAGYDLSTEKGVEETVAELDDVVGLEHLEYIHLNDSKHECGTNKDEHALIGEGLIGEEGMRAFVNHPDLEDVPMALETPTEDGKGFAWNIQRVHELREE</sequence>
<dbReference type="FunFam" id="3.20.20.150:FF:000001">
    <property type="entry name" value="Probable endonuclease 4"/>
    <property type="match status" value="1"/>
</dbReference>
<comment type="similarity">
    <text evidence="1 7">Belongs to the AP endonuclease 2 family.</text>
</comment>
<dbReference type="PROSITE" id="PS51432">
    <property type="entry name" value="AP_NUCLEASE_F2_4"/>
    <property type="match status" value="1"/>
</dbReference>
<proteinExistence type="inferred from homology"/>
<dbReference type="RefSeq" id="WP_009366611.1">
    <property type="nucleotide sequence ID" value="NZ_ALJD01000003.1"/>
</dbReference>
<dbReference type="PANTHER" id="PTHR21445:SF0">
    <property type="entry name" value="APURINIC-APYRIMIDINIC ENDONUCLEASE"/>
    <property type="match status" value="1"/>
</dbReference>
<organism evidence="10 11">
    <name type="scientific">Halogranum salarium B-1</name>
    <dbReference type="NCBI Taxonomy" id="1210908"/>
    <lineage>
        <taxon>Archaea</taxon>
        <taxon>Methanobacteriati</taxon>
        <taxon>Methanobacteriota</taxon>
        <taxon>Stenosarchaea group</taxon>
        <taxon>Halobacteria</taxon>
        <taxon>Halobacteriales</taxon>
        <taxon>Haloferacaceae</taxon>
    </lineage>
</organism>
<feature type="domain" description="Xylose isomerase-like TIM barrel" evidence="9">
    <location>
        <begin position="35"/>
        <end position="272"/>
    </location>
</feature>
<dbReference type="PATRIC" id="fig|1210908.3.peg.1432"/>
<dbReference type="HAMAP" id="MF_00152">
    <property type="entry name" value="Nfo"/>
    <property type="match status" value="1"/>
</dbReference>
<dbReference type="CDD" id="cd00019">
    <property type="entry name" value="AP2Ec"/>
    <property type="match status" value="1"/>
</dbReference>
<feature type="binding site" evidence="7">
    <location>
        <position position="185"/>
    </location>
    <ligand>
        <name>Zn(2+)</name>
        <dbReference type="ChEBI" id="CHEBI:29105"/>
        <label>2</label>
    </ligand>
</feature>
<keyword evidence="5 7" id="KW-0862">Zinc</keyword>
<evidence type="ECO:0000313" key="11">
    <source>
        <dbReference type="Proteomes" id="UP000007813"/>
    </source>
</evidence>
<dbReference type="AlphaFoldDB" id="J3EZB3"/>
<evidence type="ECO:0000256" key="4">
    <source>
        <dbReference type="ARBA" id="ARBA00022801"/>
    </source>
</evidence>
<dbReference type="Proteomes" id="UP000007813">
    <property type="component" value="Unassembled WGS sequence"/>
</dbReference>
<dbReference type="EC" id="3.1.21.2" evidence="7"/>
<name>J3EZB3_9EURY</name>
<feature type="binding site" evidence="7">
    <location>
        <position position="119"/>
    </location>
    <ligand>
        <name>Zn(2+)</name>
        <dbReference type="ChEBI" id="CHEBI:29105"/>
        <label>1</label>
    </ligand>
</feature>
<dbReference type="SMART" id="SM00518">
    <property type="entry name" value="AP2Ec"/>
    <property type="match status" value="1"/>
</dbReference>
<keyword evidence="3 7" id="KW-0227">DNA damage</keyword>
<keyword evidence="6 7" id="KW-0234">DNA repair</keyword>
<dbReference type="PANTHER" id="PTHR21445">
    <property type="entry name" value="ENDONUCLEASE IV ENDODEOXYRIBONUCLEASE IV"/>
    <property type="match status" value="1"/>
</dbReference>
<feature type="binding site" evidence="7">
    <location>
        <position position="188"/>
    </location>
    <ligand>
        <name>Zn(2+)</name>
        <dbReference type="ChEBI" id="CHEBI:29105"/>
        <label>3</label>
    </ligand>
</feature>
<dbReference type="PROSITE" id="PS00731">
    <property type="entry name" value="AP_NUCLEASE_F2_3"/>
    <property type="match status" value="1"/>
</dbReference>
<comment type="cofactor">
    <cofactor evidence="7">
        <name>Zn(2+)</name>
        <dbReference type="ChEBI" id="CHEBI:29105"/>
    </cofactor>
    <text evidence="7">Binds 3 Zn(2+) ions.</text>
</comment>
<dbReference type="OrthoDB" id="33250at2157"/>
<feature type="binding site" evidence="7">
    <location>
        <position position="153"/>
    </location>
    <ligand>
        <name>Zn(2+)</name>
        <dbReference type="ChEBI" id="CHEBI:29105"/>
        <label>2</label>
    </ligand>
</feature>
<comment type="caution">
    <text evidence="10">The sequence shown here is derived from an EMBL/GenBank/DDBJ whole genome shotgun (WGS) entry which is preliminary data.</text>
</comment>
<dbReference type="GO" id="GO:0008270">
    <property type="term" value="F:zinc ion binding"/>
    <property type="evidence" value="ECO:0007669"/>
    <property type="project" value="UniProtKB-UniRule"/>
</dbReference>
<evidence type="ECO:0000256" key="1">
    <source>
        <dbReference type="ARBA" id="ARBA00005340"/>
    </source>
</evidence>
<comment type="catalytic activity">
    <reaction evidence="7">
        <text>Endonucleolytic cleavage to 5'-phosphooligonucleotide end-products.</text>
        <dbReference type="EC" id="3.1.21.2"/>
    </reaction>
</comment>
<dbReference type="GO" id="GO:0006284">
    <property type="term" value="P:base-excision repair"/>
    <property type="evidence" value="ECO:0007669"/>
    <property type="project" value="TreeGrafter"/>
</dbReference>
<evidence type="ECO:0000256" key="5">
    <source>
        <dbReference type="ARBA" id="ARBA00022833"/>
    </source>
</evidence>
<dbReference type="GO" id="GO:0008833">
    <property type="term" value="F:deoxyribonuclease IV (phage-T4-induced) activity"/>
    <property type="evidence" value="ECO:0007669"/>
    <property type="project" value="UniProtKB-UniRule"/>
</dbReference>
<evidence type="ECO:0000256" key="2">
    <source>
        <dbReference type="ARBA" id="ARBA00022723"/>
    </source>
</evidence>
<evidence type="ECO:0000259" key="9">
    <source>
        <dbReference type="Pfam" id="PF01261"/>
    </source>
</evidence>
<dbReference type="SUPFAM" id="SSF51658">
    <property type="entry name" value="Xylose isomerase-like"/>
    <property type="match status" value="1"/>
</dbReference>
<dbReference type="NCBIfam" id="TIGR00587">
    <property type="entry name" value="nfo"/>
    <property type="match status" value="1"/>
</dbReference>
<gene>
    <name evidence="7" type="primary">nfo</name>
    <name evidence="10" type="ORF">HSB1_14950</name>
</gene>
<dbReference type="InterPro" id="IPR036237">
    <property type="entry name" value="Xyl_isomerase-like_sf"/>
</dbReference>
<evidence type="ECO:0000256" key="7">
    <source>
        <dbReference type="HAMAP-Rule" id="MF_00152"/>
    </source>
</evidence>
<evidence type="ECO:0000256" key="3">
    <source>
        <dbReference type="ARBA" id="ARBA00022763"/>
    </source>
</evidence>
<feature type="binding site" evidence="7">
    <location>
        <position position="79"/>
    </location>
    <ligand>
        <name>Zn(2+)</name>
        <dbReference type="ChEBI" id="CHEBI:29105"/>
        <label>1</label>
    </ligand>
</feature>
<evidence type="ECO:0000256" key="8">
    <source>
        <dbReference type="SAM" id="MobiDB-lite"/>
    </source>
</evidence>
<evidence type="ECO:0000256" key="6">
    <source>
        <dbReference type="ARBA" id="ARBA00023204"/>
    </source>
</evidence>